<comment type="subcellular location">
    <subcellularLocation>
        <location evidence="2">Nucleus</location>
    </subcellularLocation>
</comment>
<dbReference type="EC" id="1.14.11.29" evidence="9"/>
<dbReference type="STRING" id="623744.A0A553MXU4"/>
<accession>A0A553MXU4</accession>
<dbReference type="PROSITE" id="PS51471">
    <property type="entry name" value="FE2OG_OXY"/>
    <property type="match status" value="1"/>
</dbReference>
<gene>
    <name evidence="13" type="ORF">DNTS_027354</name>
</gene>
<sequence>IVIISCRTKTDMETKTPGGALSTLPRDQAMKRSCPGDVGFRLPQHHKQKKEDSGHPVIASGGSSEMSNGLNLTLECKRRKLEIDSKLDSSRNTRAVAPNHHLKISSTSGTSWVHHNGHRVPVNHEAFGKAEVKASPAAPVVTVVGRGERTPDLMAQQYILPCMKLYGICVKDGFLGEQLGSRILEEVDILNHSGKFRGGQLVSQKNIPSKNIRGDQITWVEGNEPGCENIGKLMAHIDEAIMRIAGNRQLGHYDISGRTKAMVACYPGSGTGYVRHVDNPNGDGRCLTCIYYLNKNWDVKIHGGLLQIFPEGRNVVANIEPLFDRLLIFWSDRRNPHEVKPSFSTRYAITVWYFDAQERAEAKEKYRLAAGQKGVKVPFTQSSKS</sequence>
<keyword evidence="3" id="KW-0479">Metal-binding</keyword>
<evidence type="ECO:0000313" key="13">
    <source>
        <dbReference type="EMBL" id="TRY58003.1"/>
    </source>
</evidence>
<dbReference type="Gene3D" id="2.60.120.620">
    <property type="entry name" value="q2cbj1_9rhob like domain"/>
    <property type="match status" value="1"/>
</dbReference>
<feature type="non-terminal residue" evidence="13">
    <location>
        <position position="1"/>
    </location>
</feature>
<keyword evidence="4" id="KW-0847">Vitamin C</keyword>
<evidence type="ECO:0000256" key="1">
    <source>
        <dbReference type="ARBA" id="ARBA00001961"/>
    </source>
</evidence>
<dbReference type="InterPro" id="IPR044862">
    <property type="entry name" value="Pro_4_hyd_alph_FE2OG_OXY"/>
</dbReference>
<evidence type="ECO:0000256" key="9">
    <source>
        <dbReference type="ARBA" id="ARBA00039004"/>
    </source>
</evidence>
<dbReference type="PANTHER" id="PTHR12907">
    <property type="entry name" value="EGL NINE HOMOLOG-RELATED"/>
    <property type="match status" value="1"/>
</dbReference>
<keyword evidence="8" id="KW-0539">Nucleus</keyword>
<keyword evidence="5" id="KW-0223">Dioxygenase</keyword>
<comment type="cofactor">
    <cofactor evidence="1">
        <name>L-ascorbate</name>
        <dbReference type="ChEBI" id="CHEBI:38290"/>
    </cofactor>
</comment>
<dbReference type="OrthoDB" id="76265at2759"/>
<reference evidence="13" key="2">
    <citation type="submission" date="2019-04" db="EMBL/GenBank/DDBJ databases">
        <authorList>
            <person name="Kadobianskyi M."/>
            <person name="Schulze L."/>
            <person name="Schuelke M."/>
            <person name="Judkewitz B."/>
        </authorList>
    </citation>
    <scope>NUCLEOTIDE SEQUENCE</scope>
    <source>
        <strain evidence="13">Bolton</strain>
        <tissue evidence="13">Whole-body</tissue>
    </source>
</reference>
<dbReference type="GO" id="GO:0008198">
    <property type="term" value="F:ferrous iron binding"/>
    <property type="evidence" value="ECO:0007669"/>
    <property type="project" value="TreeGrafter"/>
</dbReference>
<feature type="domain" description="Fe2OG dioxygenase" evidence="12">
    <location>
        <begin position="257"/>
        <end position="355"/>
    </location>
</feature>
<evidence type="ECO:0000256" key="5">
    <source>
        <dbReference type="ARBA" id="ARBA00022964"/>
    </source>
</evidence>
<reference evidence="13 14" key="1">
    <citation type="journal article" date="2019" name="Sci. Data">
        <title>Hybrid genome assembly and annotation of Danionella translucida.</title>
        <authorList>
            <person name="Kadobianskyi M."/>
            <person name="Schulze L."/>
            <person name="Schuelke M."/>
            <person name="Judkewitz B."/>
        </authorList>
    </citation>
    <scope>NUCLEOTIDE SEQUENCE [LARGE SCALE GENOMIC DNA]</scope>
    <source>
        <strain evidence="13 14">Bolton</strain>
    </source>
</reference>
<evidence type="ECO:0000313" key="14">
    <source>
        <dbReference type="Proteomes" id="UP000316079"/>
    </source>
</evidence>
<keyword evidence="7" id="KW-0408">Iron</keyword>
<dbReference type="FunFam" id="2.60.120.620:FF:000005">
    <property type="entry name" value="Egl nine homolog 1"/>
    <property type="match status" value="1"/>
</dbReference>
<dbReference type="PANTHER" id="PTHR12907:SF6">
    <property type="entry name" value="PROLYL HYDROXYLASE EGLN2"/>
    <property type="match status" value="1"/>
</dbReference>
<dbReference type="Pfam" id="PF13640">
    <property type="entry name" value="2OG-FeII_Oxy_3"/>
    <property type="match status" value="1"/>
</dbReference>
<evidence type="ECO:0000256" key="4">
    <source>
        <dbReference type="ARBA" id="ARBA00022896"/>
    </source>
</evidence>
<dbReference type="InterPro" id="IPR051559">
    <property type="entry name" value="HIF_prolyl_hydroxylases"/>
</dbReference>
<dbReference type="GO" id="GO:0005634">
    <property type="term" value="C:nucleus"/>
    <property type="evidence" value="ECO:0007669"/>
    <property type="project" value="UniProtKB-SubCell"/>
</dbReference>
<evidence type="ECO:0000259" key="12">
    <source>
        <dbReference type="PROSITE" id="PS51471"/>
    </source>
</evidence>
<dbReference type="EMBL" id="SRMA01027215">
    <property type="protein sequence ID" value="TRY58002.1"/>
    <property type="molecule type" value="Genomic_DNA"/>
</dbReference>
<comment type="caution">
    <text evidence="13">The sequence shown here is derived from an EMBL/GenBank/DDBJ whole genome shotgun (WGS) entry which is preliminary data.</text>
</comment>
<dbReference type="InterPro" id="IPR006620">
    <property type="entry name" value="Pro_4_hyd_alph"/>
</dbReference>
<dbReference type="AlphaFoldDB" id="A0A553MXU4"/>
<evidence type="ECO:0000256" key="10">
    <source>
        <dbReference type="ARBA" id="ARBA00049134"/>
    </source>
</evidence>
<evidence type="ECO:0000256" key="8">
    <source>
        <dbReference type="ARBA" id="ARBA00023242"/>
    </source>
</evidence>
<evidence type="ECO:0000256" key="7">
    <source>
        <dbReference type="ARBA" id="ARBA00023004"/>
    </source>
</evidence>
<proteinExistence type="predicted"/>
<dbReference type="SMART" id="SM00702">
    <property type="entry name" value="P4Hc"/>
    <property type="match status" value="1"/>
</dbReference>
<evidence type="ECO:0000256" key="3">
    <source>
        <dbReference type="ARBA" id="ARBA00022723"/>
    </source>
</evidence>
<dbReference type="InterPro" id="IPR005123">
    <property type="entry name" value="Oxoglu/Fe-dep_dioxygenase_dom"/>
</dbReference>
<name>A0A553MXU4_9TELE</name>
<evidence type="ECO:0000256" key="2">
    <source>
        <dbReference type="ARBA" id="ARBA00004123"/>
    </source>
</evidence>
<dbReference type="GO" id="GO:0005737">
    <property type="term" value="C:cytoplasm"/>
    <property type="evidence" value="ECO:0007669"/>
    <property type="project" value="TreeGrafter"/>
</dbReference>
<keyword evidence="14" id="KW-1185">Reference proteome</keyword>
<dbReference type="GO" id="GO:0160082">
    <property type="term" value="F:hypoxia-inducible factor-proline dioxygenase activity"/>
    <property type="evidence" value="ECO:0007669"/>
    <property type="project" value="UniProtKB-EC"/>
</dbReference>
<dbReference type="GO" id="GO:0071456">
    <property type="term" value="P:cellular response to hypoxia"/>
    <property type="evidence" value="ECO:0007669"/>
    <property type="project" value="TreeGrafter"/>
</dbReference>
<dbReference type="EMBL" id="SRMA01027215">
    <property type="protein sequence ID" value="TRY58003.1"/>
    <property type="molecule type" value="Genomic_DNA"/>
</dbReference>
<feature type="region of interest" description="Disordered" evidence="11">
    <location>
        <begin position="42"/>
        <end position="66"/>
    </location>
</feature>
<organism evidence="13 14">
    <name type="scientific">Danionella cerebrum</name>
    <dbReference type="NCBI Taxonomy" id="2873325"/>
    <lineage>
        <taxon>Eukaryota</taxon>
        <taxon>Metazoa</taxon>
        <taxon>Chordata</taxon>
        <taxon>Craniata</taxon>
        <taxon>Vertebrata</taxon>
        <taxon>Euteleostomi</taxon>
        <taxon>Actinopterygii</taxon>
        <taxon>Neopterygii</taxon>
        <taxon>Teleostei</taxon>
        <taxon>Ostariophysi</taxon>
        <taxon>Cypriniformes</taxon>
        <taxon>Danionidae</taxon>
        <taxon>Danioninae</taxon>
        <taxon>Danionella</taxon>
    </lineage>
</organism>
<dbReference type="GO" id="GO:0031418">
    <property type="term" value="F:L-ascorbic acid binding"/>
    <property type="evidence" value="ECO:0007669"/>
    <property type="project" value="UniProtKB-KW"/>
</dbReference>
<evidence type="ECO:0000256" key="11">
    <source>
        <dbReference type="SAM" id="MobiDB-lite"/>
    </source>
</evidence>
<keyword evidence="6" id="KW-0560">Oxidoreductase</keyword>
<dbReference type="Proteomes" id="UP000316079">
    <property type="component" value="Unassembled WGS sequence"/>
</dbReference>
<evidence type="ECO:0000256" key="6">
    <source>
        <dbReference type="ARBA" id="ARBA00023002"/>
    </source>
</evidence>
<protein>
    <recommendedName>
        <fullName evidence="9">hypoxia-inducible factor-proline dioxygenase</fullName>
        <ecNumber evidence="9">1.14.11.29</ecNumber>
    </recommendedName>
</protein>
<comment type="catalytic activity">
    <reaction evidence="10">
        <text>L-prolyl-[hypoxia-inducible factor alpha subunit] + 2-oxoglutarate + O2 = trans-4-hydroxy-L-prolyl-[hypoxia-inducible factor alpha subunit] + succinate + CO2</text>
        <dbReference type="Rhea" id="RHEA:48400"/>
        <dbReference type="Rhea" id="RHEA-COMP:12093"/>
        <dbReference type="Rhea" id="RHEA-COMP:12094"/>
        <dbReference type="ChEBI" id="CHEBI:15379"/>
        <dbReference type="ChEBI" id="CHEBI:16526"/>
        <dbReference type="ChEBI" id="CHEBI:16810"/>
        <dbReference type="ChEBI" id="CHEBI:30031"/>
        <dbReference type="ChEBI" id="CHEBI:50342"/>
        <dbReference type="ChEBI" id="CHEBI:61965"/>
        <dbReference type="EC" id="1.14.11.29"/>
    </reaction>
</comment>